<dbReference type="Gene3D" id="3.10.350.10">
    <property type="entry name" value="LysM domain"/>
    <property type="match status" value="2"/>
</dbReference>
<feature type="domain" description="LysM" evidence="2">
    <location>
        <begin position="55"/>
        <end position="99"/>
    </location>
</feature>
<accession>A0A328HGU3</accession>
<dbReference type="AlphaFoldDB" id="A0A328HGU3"/>
<dbReference type="RefSeq" id="WP_111903616.1">
    <property type="nucleotide sequence ID" value="NZ_QLNP01000067.1"/>
</dbReference>
<protein>
    <recommendedName>
        <fullName evidence="2">LysM domain-containing protein</fullName>
    </recommendedName>
</protein>
<evidence type="ECO:0000259" key="2">
    <source>
        <dbReference type="PROSITE" id="PS51782"/>
    </source>
</evidence>
<organism evidence="3 4">
    <name type="scientific">Arthrobacter globiformis</name>
    <dbReference type="NCBI Taxonomy" id="1665"/>
    <lineage>
        <taxon>Bacteria</taxon>
        <taxon>Bacillati</taxon>
        <taxon>Actinomycetota</taxon>
        <taxon>Actinomycetes</taxon>
        <taxon>Micrococcales</taxon>
        <taxon>Micrococcaceae</taxon>
        <taxon>Arthrobacter</taxon>
    </lineage>
</organism>
<feature type="domain" description="LysM" evidence="2">
    <location>
        <begin position="106"/>
        <end position="150"/>
    </location>
</feature>
<dbReference type="Pfam" id="PF01476">
    <property type="entry name" value="LysM"/>
    <property type="match status" value="2"/>
</dbReference>
<dbReference type="PANTHER" id="PTHR33734">
    <property type="entry name" value="LYSM DOMAIN-CONTAINING GPI-ANCHORED PROTEIN 2"/>
    <property type="match status" value="1"/>
</dbReference>
<dbReference type="PANTHER" id="PTHR33734:SF22">
    <property type="entry name" value="MEMBRANE-BOUND LYTIC MUREIN TRANSGLYCOSYLASE D"/>
    <property type="match status" value="1"/>
</dbReference>
<dbReference type="InterPro" id="IPR023346">
    <property type="entry name" value="Lysozyme-like_dom_sf"/>
</dbReference>
<comment type="caution">
    <text evidence="3">The sequence shown here is derived from an EMBL/GenBank/DDBJ whole genome shotgun (WGS) entry which is preliminary data.</text>
</comment>
<dbReference type="CDD" id="cd00254">
    <property type="entry name" value="LT-like"/>
    <property type="match status" value="1"/>
</dbReference>
<dbReference type="PROSITE" id="PS51782">
    <property type="entry name" value="LYSM"/>
    <property type="match status" value="2"/>
</dbReference>
<dbReference type="InterPro" id="IPR036779">
    <property type="entry name" value="LysM_dom_sf"/>
</dbReference>
<keyword evidence="1" id="KW-0732">Signal</keyword>
<evidence type="ECO:0000256" key="1">
    <source>
        <dbReference type="SAM" id="SignalP"/>
    </source>
</evidence>
<evidence type="ECO:0000313" key="3">
    <source>
        <dbReference type="EMBL" id="RAM37767.1"/>
    </source>
</evidence>
<proteinExistence type="predicted"/>
<dbReference type="Gene3D" id="1.10.530.10">
    <property type="match status" value="1"/>
</dbReference>
<gene>
    <name evidence="3" type="ORF">DBZ45_09230</name>
</gene>
<dbReference type="EMBL" id="QLNP01000067">
    <property type="protein sequence ID" value="RAM37767.1"/>
    <property type="molecule type" value="Genomic_DNA"/>
</dbReference>
<dbReference type="CDD" id="cd00118">
    <property type="entry name" value="LysM"/>
    <property type="match status" value="2"/>
</dbReference>
<dbReference type="SUPFAM" id="SSF53955">
    <property type="entry name" value="Lysozyme-like"/>
    <property type="match status" value="1"/>
</dbReference>
<dbReference type="SMART" id="SM00257">
    <property type="entry name" value="LysM"/>
    <property type="match status" value="2"/>
</dbReference>
<dbReference type="Proteomes" id="UP000249166">
    <property type="component" value="Unassembled WGS sequence"/>
</dbReference>
<feature type="chain" id="PRO_5016319340" description="LysM domain-containing protein" evidence="1">
    <location>
        <begin position="34"/>
        <end position="292"/>
    </location>
</feature>
<dbReference type="InterPro" id="IPR008258">
    <property type="entry name" value="Transglycosylase_SLT_dom_1"/>
</dbReference>
<name>A0A328HGU3_ARTGO</name>
<dbReference type="SUPFAM" id="SSF54106">
    <property type="entry name" value="LysM domain"/>
    <property type="match status" value="2"/>
</dbReference>
<sequence length="292" mass="31639">MTIARRRTSATLTAGAISAAILSTLLSGPAAQTATPSQIPAPAQVQAPVRVPASGVYVIRRGDTLSGIAARHGVSLRTILALNRMHMRTIIYPGQRIRIGTGTRVAVHVVRRGDTLSGIAARYGISLRTILAVNRMNIRTIIYPGQRIIINRSGQAWAPATNPSVAQLKSMVANTARRMGVRPSLVLAIALQESSFRQNVTSWAGAIGTMQVMPSSGVWASRLVGRPLNLRNAQDNITAGVAIIRALIWTSPNLRIAIASYYQGQRSVMTRGMYRDTRAYVASVLNHERRFR</sequence>
<reference evidence="3 4" key="1">
    <citation type="submission" date="2018-04" db="EMBL/GenBank/DDBJ databases">
        <title>Bacteria isolated from cave deposits of Manipur.</title>
        <authorList>
            <person name="Sahoo D."/>
            <person name="Sarangthem I."/>
            <person name="Nandeibam J."/>
        </authorList>
    </citation>
    <scope>NUCLEOTIDE SEQUENCE [LARGE SCALE GENOMIC DNA]</scope>
    <source>
        <strain evidence="4">mrc11</strain>
    </source>
</reference>
<feature type="signal peptide" evidence="1">
    <location>
        <begin position="1"/>
        <end position="33"/>
    </location>
</feature>
<evidence type="ECO:0000313" key="4">
    <source>
        <dbReference type="Proteomes" id="UP000249166"/>
    </source>
</evidence>
<dbReference type="InterPro" id="IPR018392">
    <property type="entry name" value="LysM"/>
</dbReference>
<dbReference type="OrthoDB" id="5244690at2"/>
<dbReference type="Pfam" id="PF01464">
    <property type="entry name" value="SLT"/>
    <property type="match status" value="1"/>
</dbReference>